<keyword evidence="2 6" id="KW-0699">rRNA-binding</keyword>
<dbReference type="InterPro" id="IPR019906">
    <property type="entry name" value="Ribosomal_uL6_bac-type"/>
</dbReference>
<accession>A0A2T5G9I4</accession>
<dbReference type="Pfam" id="PF00347">
    <property type="entry name" value="Ribosomal_L6"/>
    <property type="match status" value="2"/>
</dbReference>
<dbReference type="InterPro" id="IPR020040">
    <property type="entry name" value="Ribosomal_uL6_a/b-dom"/>
</dbReference>
<dbReference type="RefSeq" id="WP_273000311.1">
    <property type="nucleotide sequence ID" value="NZ_PEBV01000021.1"/>
</dbReference>
<evidence type="ECO:0000256" key="6">
    <source>
        <dbReference type="HAMAP-Rule" id="MF_01365"/>
    </source>
</evidence>
<evidence type="ECO:0000256" key="8">
    <source>
        <dbReference type="RuleBase" id="RU003870"/>
    </source>
</evidence>
<comment type="similarity">
    <text evidence="1 6 7">Belongs to the universal ribosomal protein uL6 family.</text>
</comment>
<dbReference type="HAMAP" id="MF_01365_B">
    <property type="entry name" value="Ribosomal_uL6_B"/>
    <property type="match status" value="1"/>
</dbReference>
<dbReference type="Gene3D" id="3.90.930.12">
    <property type="entry name" value="Ribosomal protein L6, alpha-beta domain"/>
    <property type="match status" value="2"/>
</dbReference>
<evidence type="ECO:0000256" key="7">
    <source>
        <dbReference type="RuleBase" id="RU003869"/>
    </source>
</evidence>
<evidence type="ECO:0000256" key="5">
    <source>
        <dbReference type="ARBA" id="ARBA00023274"/>
    </source>
</evidence>
<sequence length="181" mass="19734">MSRIGKRPVPIPSGVDVAVDGTTVTVRGPKGTLSRTFHPKMKIRLEAGQVVVERPNDEPAMRALHGTTRSLIANMIQGVTEGYARTLEIVGVGYRAQKQGKKLVIALGYSHPVEYEPEDGIEIDVPEPTKIIVRGIDKEKVGLVAAKIRSFREPEPYKGKGIRYAGEVVRQKVGKAGAKKK</sequence>
<dbReference type="FunFam" id="3.90.930.12:FF:000001">
    <property type="entry name" value="50S ribosomal protein L6"/>
    <property type="match status" value="1"/>
</dbReference>
<comment type="subunit">
    <text evidence="6">Part of the 50S ribosomal subunit.</text>
</comment>
<evidence type="ECO:0000256" key="4">
    <source>
        <dbReference type="ARBA" id="ARBA00022980"/>
    </source>
</evidence>
<dbReference type="GO" id="GO:0019843">
    <property type="term" value="F:rRNA binding"/>
    <property type="evidence" value="ECO:0007669"/>
    <property type="project" value="UniProtKB-UniRule"/>
</dbReference>
<dbReference type="InterPro" id="IPR002358">
    <property type="entry name" value="Ribosomal_uL6_CS"/>
</dbReference>
<evidence type="ECO:0000256" key="3">
    <source>
        <dbReference type="ARBA" id="ARBA00022884"/>
    </source>
</evidence>
<dbReference type="PANTHER" id="PTHR11655">
    <property type="entry name" value="60S/50S RIBOSOMAL PROTEIN L6/L9"/>
    <property type="match status" value="1"/>
</dbReference>
<dbReference type="GO" id="GO:0003735">
    <property type="term" value="F:structural constituent of ribosome"/>
    <property type="evidence" value="ECO:0007669"/>
    <property type="project" value="UniProtKB-UniRule"/>
</dbReference>
<dbReference type="GO" id="GO:0002181">
    <property type="term" value="P:cytoplasmic translation"/>
    <property type="evidence" value="ECO:0007669"/>
    <property type="project" value="TreeGrafter"/>
</dbReference>
<dbReference type="NCBIfam" id="TIGR03654">
    <property type="entry name" value="L6_bact"/>
    <property type="match status" value="1"/>
</dbReference>
<dbReference type="PIRSF" id="PIRSF002162">
    <property type="entry name" value="Ribosomal_L6"/>
    <property type="match status" value="1"/>
</dbReference>
<evidence type="ECO:0000313" key="10">
    <source>
        <dbReference type="EMBL" id="PTQ52842.1"/>
    </source>
</evidence>
<feature type="domain" description="Large ribosomal subunit protein uL6 alpha-beta" evidence="9">
    <location>
        <begin position="11"/>
        <end position="82"/>
    </location>
</feature>
<dbReference type="EMBL" id="PEBV01000021">
    <property type="protein sequence ID" value="PTQ52842.1"/>
    <property type="molecule type" value="Genomic_DNA"/>
</dbReference>
<gene>
    <name evidence="6" type="primary">rplF</name>
    <name evidence="10" type="ORF">HSCHL_2621</name>
</gene>
<feature type="domain" description="Large ribosomal subunit protein uL6 alpha-beta" evidence="9">
    <location>
        <begin position="90"/>
        <end position="164"/>
    </location>
</feature>
<dbReference type="PRINTS" id="PR00059">
    <property type="entry name" value="RIBOSOMALL6"/>
</dbReference>
<protein>
    <recommendedName>
        <fullName evidence="6">Large ribosomal subunit protein uL6</fullName>
    </recommendedName>
</protein>
<keyword evidence="5 6" id="KW-0687">Ribonucleoprotein</keyword>
<dbReference type="AlphaFoldDB" id="A0A2T5G9I4"/>
<evidence type="ECO:0000256" key="1">
    <source>
        <dbReference type="ARBA" id="ARBA00009356"/>
    </source>
</evidence>
<dbReference type="PANTHER" id="PTHR11655:SF14">
    <property type="entry name" value="LARGE RIBOSOMAL SUBUNIT PROTEIN UL6M"/>
    <property type="match status" value="1"/>
</dbReference>
<organism evidence="10 11">
    <name type="scientific">Hydrogenibacillus schlegelii</name>
    <name type="common">Bacillus schlegelii</name>
    <dbReference type="NCBI Taxonomy" id="1484"/>
    <lineage>
        <taxon>Bacteria</taxon>
        <taxon>Bacillati</taxon>
        <taxon>Bacillota</taxon>
        <taxon>Bacilli</taxon>
        <taxon>Bacillales</taxon>
        <taxon>Bacillales Family X. Incertae Sedis</taxon>
        <taxon>Hydrogenibacillus</taxon>
    </lineage>
</organism>
<comment type="function">
    <text evidence="6 8">This protein binds to the 23S rRNA, and is important in its secondary structure. It is located near the subunit interface in the base of the L7/L12 stalk, and near the tRNA binding site of the peptidyltransferase center.</text>
</comment>
<dbReference type="PROSITE" id="PS00525">
    <property type="entry name" value="RIBOSOMAL_L6_1"/>
    <property type="match status" value="1"/>
</dbReference>
<evidence type="ECO:0000313" key="11">
    <source>
        <dbReference type="Proteomes" id="UP000244180"/>
    </source>
</evidence>
<evidence type="ECO:0000259" key="9">
    <source>
        <dbReference type="Pfam" id="PF00347"/>
    </source>
</evidence>
<keyword evidence="4 6" id="KW-0689">Ribosomal protein</keyword>
<name>A0A2T5G9I4_HYDSH</name>
<dbReference type="GO" id="GO:0022625">
    <property type="term" value="C:cytosolic large ribosomal subunit"/>
    <property type="evidence" value="ECO:0007669"/>
    <property type="project" value="UniProtKB-UniRule"/>
</dbReference>
<keyword evidence="3 6" id="KW-0694">RNA-binding</keyword>
<evidence type="ECO:0000256" key="2">
    <source>
        <dbReference type="ARBA" id="ARBA00022730"/>
    </source>
</evidence>
<reference evidence="10 11" key="1">
    <citation type="submission" date="2017-08" db="EMBL/GenBank/DDBJ databases">
        <title>Burning lignite coal seam in the remote Altai Mountains harbors a hydrogen-driven thermophilic microbial community.</title>
        <authorList>
            <person name="Kadnikov V.V."/>
            <person name="Mardanov A.V."/>
            <person name="Ivasenko D."/>
            <person name="Beletsky A.V."/>
            <person name="Karnachuk O.V."/>
            <person name="Ravin N.V."/>
        </authorList>
    </citation>
    <scope>NUCLEOTIDE SEQUENCE [LARGE SCALE GENOMIC DNA]</scope>
    <source>
        <strain evidence="10">AL33</strain>
    </source>
</reference>
<comment type="caution">
    <text evidence="10">The sequence shown here is derived from an EMBL/GenBank/DDBJ whole genome shotgun (WGS) entry which is preliminary data.</text>
</comment>
<dbReference type="InterPro" id="IPR000702">
    <property type="entry name" value="Ribosomal_uL6-like"/>
</dbReference>
<proteinExistence type="inferred from homology"/>
<dbReference type="InterPro" id="IPR036789">
    <property type="entry name" value="Ribosomal_uL6-like_a/b-dom_sf"/>
</dbReference>
<dbReference type="FunFam" id="3.90.930.12:FF:000002">
    <property type="entry name" value="50S ribosomal protein L6"/>
    <property type="match status" value="1"/>
</dbReference>
<dbReference type="SUPFAM" id="SSF56053">
    <property type="entry name" value="Ribosomal protein L6"/>
    <property type="match status" value="2"/>
</dbReference>
<dbReference type="Proteomes" id="UP000244180">
    <property type="component" value="Unassembled WGS sequence"/>
</dbReference>